<dbReference type="Proteomes" id="UP000828390">
    <property type="component" value="Unassembled WGS sequence"/>
</dbReference>
<comment type="caution">
    <text evidence="2">The sequence shown here is derived from an EMBL/GenBank/DDBJ whole genome shotgun (WGS) entry which is preliminary data.</text>
</comment>
<dbReference type="EMBL" id="JAIWYP010000016">
    <property type="protein sequence ID" value="KAH3693934.1"/>
    <property type="molecule type" value="Genomic_DNA"/>
</dbReference>
<reference evidence="2" key="2">
    <citation type="submission" date="2020-11" db="EMBL/GenBank/DDBJ databases">
        <authorList>
            <person name="McCartney M.A."/>
            <person name="Auch B."/>
            <person name="Kono T."/>
            <person name="Mallez S."/>
            <person name="Becker A."/>
            <person name="Gohl D.M."/>
            <person name="Silverstein K.A.T."/>
            <person name="Koren S."/>
            <person name="Bechman K.B."/>
            <person name="Herman A."/>
            <person name="Abrahante J.E."/>
            <person name="Garbe J."/>
        </authorList>
    </citation>
    <scope>NUCLEOTIDE SEQUENCE</scope>
    <source>
        <strain evidence="2">Duluth1</strain>
        <tissue evidence="2">Whole animal</tissue>
    </source>
</reference>
<evidence type="ECO:0000313" key="3">
    <source>
        <dbReference type="Proteomes" id="UP000828390"/>
    </source>
</evidence>
<protein>
    <submittedName>
        <fullName evidence="2">Uncharacterized protein</fullName>
    </submittedName>
</protein>
<organism evidence="2 3">
    <name type="scientific">Dreissena polymorpha</name>
    <name type="common">Zebra mussel</name>
    <name type="synonym">Mytilus polymorpha</name>
    <dbReference type="NCBI Taxonomy" id="45954"/>
    <lineage>
        <taxon>Eukaryota</taxon>
        <taxon>Metazoa</taxon>
        <taxon>Spiralia</taxon>
        <taxon>Lophotrochozoa</taxon>
        <taxon>Mollusca</taxon>
        <taxon>Bivalvia</taxon>
        <taxon>Autobranchia</taxon>
        <taxon>Heteroconchia</taxon>
        <taxon>Euheterodonta</taxon>
        <taxon>Imparidentia</taxon>
        <taxon>Neoheterodontei</taxon>
        <taxon>Myida</taxon>
        <taxon>Dreissenoidea</taxon>
        <taxon>Dreissenidae</taxon>
        <taxon>Dreissena</taxon>
    </lineage>
</organism>
<dbReference type="AlphaFoldDB" id="A0A9D3Y8W6"/>
<reference evidence="2" key="1">
    <citation type="journal article" date="2019" name="bioRxiv">
        <title>The Genome of the Zebra Mussel, Dreissena polymorpha: A Resource for Invasive Species Research.</title>
        <authorList>
            <person name="McCartney M.A."/>
            <person name="Auch B."/>
            <person name="Kono T."/>
            <person name="Mallez S."/>
            <person name="Zhang Y."/>
            <person name="Obille A."/>
            <person name="Becker A."/>
            <person name="Abrahante J.E."/>
            <person name="Garbe J."/>
            <person name="Badalamenti J.P."/>
            <person name="Herman A."/>
            <person name="Mangelson H."/>
            <person name="Liachko I."/>
            <person name="Sullivan S."/>
            <person name="Sone E.D."/>
            <person name="Koren S."/>
            <person name="Silverstein K.A.T."/>
            <person name="Beckman K.B."/>
            <person name="Gohl D.M."/>
        </authorList>
    </citation>
    <scope>NUCLEOTIDE SEQUENCE</scope>
    <source>
        <strain evidence="2">Duluth1</strain>
        <tissue evidence="2">Whole animal</tissue>
    </source>
</reference>
<sequence>MTSSSGSWDRFEPFSLHPSPGLVRRTSASPTKVSCLALGDLPHHGVLSWPSLCSSLVELAVTHPDRLSATFCIKYRL</sequence>
<gene>
    <name evidence="2" type="ORF">DPMN_081373</name>
</gene>
<proteinExistence type="predicted"/>
<evidence type="ECO:0000313" key="2">
    <source>
        <dbReference type="EMBL" id="KAH3693934.1"/>
    </source>
</evidence>
<keyword evidence="3" id="KW-1185">Reference proteome</keyword>
<evidence type="ECO:0000256" key="1">
    <source>
        <dbReference type="SAM" id="MobiDB-lite"/>
    </source>
</evidence>
<name>A0A9D3Y8W6_DREPO</name>
<accession>A0A9D3Y8W6</accession>
<feature type="region of interest" description="Disordered" evidence="1">
    <location>
        <begin position="1"/>
        <end position="26"/>
    </location>
</feature>